<feature type="transmembrane region" description="Helical" evidence="6">
    <location>
        <begin position="25"/>
        <end position="44"/>
    </location>
</feature>
<reference evidence="7 8" key="1">
    <citation type="submission" date="2018-11" db="EMBL/GenBank/DDBJ databases">
        <title>Microbial catabolism of amino acid.</title>
        <authorList>
            <person name="Hibi M."/>
            <person name="Ogawa J."/>
        </authorList>
    </citation>
    <scope>NUCLEOTIDE SEQUENCE [LARGE SCALE GENOMIC DNA]</scope>
    <source>
        <strain evidence="7 8">C31-06</strain>
    </source>
</reference>
<keyword evidence="8" id="KW-1185">Reference proteome</keyword>
<name>A0A402CES9_RHOWR</name>
<comment type="subcellular location">
    <subcellularLocation>
        <location evidence="1">Membrane</location>
        <topology evidence="1">Multi-pass membrane protein</topology>
    </subcellularLocation>
</comment>
<dbReference type="InterPro" id="IPR005829">
    <property type="entry name" value="Sugar_transporter_CS"/>
</dbReference>
<proteinExistence type="predicted"/>
<gene>
    <name evidence="7" type="ORF">Rhow_005718</name>
</gene>
<feature type="transmembrane region" description="Helical" evidence="6">
    <location>
        <begin position="56"/>
        <end position="76"/>
    </location>
</feature>
<evidence type="ECO:0000256" key="1">
    <source>
        <dbReference type="ARBA" id="ARBA00004141"/>
    </source>
</evidence>
<evidence type="ECO:0000256" key="4">
    <source>
        <dbReference type="ARBA" id="ARBA00023136"/>
    </source>
</evidence>
<dbReference type="AlphaFoldDB" id="A0A402CES9"/>
<dbReference type="EMBL" id="BHYM01000049">
    <property type="protein sequence ID" value="GCE42059.1"/>
    <property type="molecule type" value="Genomic_DNA"/>
</dbReference>
<dbReference type="GO" id="GO:0022857">
    <property type="term" value="F:transmembrane transporter activity"/>
    <property type="evidence" value="ECO:0007669"/>
    <property type="project" value="InterPro"/>
</dbReference>
<dbReference type="PROSITE" id="PS00216">
    <property type="entry name" value="SUGAR_TRANSPORT_1"/>
    <property type="match status" value="1"/>
</dbReference>
<evidence type="ECO:0000256" key="5">
    <source>
        <dbReference type="SAM" id="MobiDB-lite"/>
    </source>
</evidence>
<comment type="caution">
    <text evidence="7">The sequence shown here is derived from an EMBL/GenBank/DDBJ whole genome shotgun (WGS) entry which is preliminary data.</text>
</comment>
<dbReference type="RefSeq" id="WP_263973471.1">
    <property type="nucleotide sequence ID" value="NZ_BHYM01000049.1"/>
</dbReference>
<dbReference type="InterPro" id="IPR036259">
    <property type="entry name" value="MFS_trans_sf"/>
</dbReference>
<dbReference type="SUPFAM" id="SSF103473">
    <property type="entry name" value="MFS general substrate transporter"/>
    <property type="match status" value="1"/>
</dbReference>
<keyword evidence="4 6" id="KW-0472">Membrane</keyword>
<accession>A0A402CES9</accession>
<evidence type="ECO:0000256" key="3">
    <source>
        <dbReference type="ARBA" id="ARBA00022989"/>
    </source>
</evidence>
<dbReference type="Proteomes" id="UP000287519">
    <property type="component" value="Unassembled WGS sequence"/>
</dbReference>
<dbReference type="GO" id="GO:0016020">
    <property type="term" value="C:membrane"/>
    <property type="evidence" value="ECO:0007669"/>
    <property type="project" value="UniProtKB-SubCell"/>
</dbReference>
<keyword evidence="2 6" id="KW-0812">Transmembrane</keyword>
<evidence type="ECO:0000256" key="2">
    <source>
        <dbReference type="ARBA" id="ARBA00022692"/>
    </source>
</evidence>
<feature type="region of interest" description="Disordered" evidence="5">
    <location>
        <begin position="125"/>
        <end position="149"/>
    </location>
</feature>
<feature type="transmembrane region" description="Helical" evidence="6">
    <location>
        <begin position="88"/>
        <end position="109"/>
    </location>
</feature>
<protein>
    <submittedName>
        <fullName evidence="7">Drug efflux protein</fullName>
    </submittedName>
</protein>
<evidence type="ECO:0000256" key="6">
    <source>
        <dbReference type="SAM" id="Phobius"/>
    </source>
</evidence>
<sequence length="149" mass="14971">MVGLIAALVVAGRLADRFGRKAVLIPGLGAAVIAAVTAGMVAGVDLAPDRHKRTGSLIASVSMVFGAGLGPLLAGGLAASDSSSPQTLVFTVVLFVEVAALIVATMFPMKRSFSPGTARLLALPSAAGEPPRATPHRAAESITEGELRS</sequence>
<organism evidence="7 8">
    <name type="scientific">Rhodococcus wratislaviensis</name>
    <name type="common">Tsukamurella wratislaviensis</name>
    <dbReference type="NCBI Taxonomy" id="44752"/>
    <lineage>
        <taxon>Bacteria</taxon>
        <taxon>Bacillati</taxon>
        <taxon>Actinomycetota</taxon>
        <taxon>Actinomycetes</taxon>
        <taxon>Mycobacteriales</taxon>
        <taxon>Nocardiaceae</taxon>
        <taxon>Rhodococcus</taxon>
    </lineage>
</organism>
<evidence type="ECO:0000313" key="8">
    <source>
        <dbReference type="Proteomes" id="UP000287519"/>
    </source>
</evidence>
<dbReference type="Gene3D" id="1.20.1250.20">
    <property type="entry name" value="MFS general substrate transporter like domains"/>
    <property type="match status" value="1"/>
</dbReference>
<keyword evidence="3 6" id="KW-1133">Transmembrane helix</keyword>
<evidence type="ECO:0000313" key="7">
    <source>
        <dbReference type="EMBL" id="GCE42059.1"/>
    </source>
</evidence>